<keyword evidence="1" id="KW-1133">Transmembrane helix</keyword>
<evidence type="ECO:0000256" key="1">
    <source>
        <dbReference type="SAM" id="Phobius"/>
    </source>
</evidence>
<feature type="non-terminal residue" evidence="2">
    <location>
        <position position="1"/>
    </location>
</feature>
<keyword evidence="3" id="KW-1185">Reference proteome</keyword>
<evidence type="ECO:0000313" key="2">
    <source>
        <dbReference type="EMBL" id="KTD33429.1"/>
    </source>
</evidence>
<proteinExistence type="predicted"/>
<feature type="transmembrane region" description="Helical" evidence="1">
    <location>
        <begin position="25"/>
        <end position="43"/>
    </location>
</feature>
<evidence type="ECO:0000313" key="3">
    <source>
        <dbReference type="Proteomes" id="UP000054985"/>
    </source>
</evidence>
<dbReference type="Proteomes" id="UP000054985">
    <property type="component" value="Unassembled WGS sequence"/>
</dbReference>
<dbReference type="EMBL" id="LNYN01000025">
    <property type="protein sequence ID" value="KTD33429.1"/>
    <property type="molecule type" value="Genomic_DNA"/>
</dbReference>
<gene>
    <name evidence="2" type="ORF">Lmor_1980</name>
</gene>
<accession>A0ABR5RB00</accession>
<protein>
    <submittedName>
        <fullName evidence="2">Uncharacterized protein</fullName>
    </submittedName>
</protein>
<organism evidence="2 3">
    <name type="scientific">Legionella moravica</name>
    <dbReference type="NCBI Taxonomy" id="39962"/>
    <lineage>
        <taxon>Bacteria</taxon>
        <taxon>Pseudomonadati</taxon>
        <taxon>Pseudomonadota</taxon>
        <taxon>Gammaproteobacteria</taxon>
        <taxon>Legionellales</taxon>
        <taxon>Legionellaceae</taxon>
        <taxon>Legionella</taxon>
    </lineage>
</organism>
<sequence>DFNGRILMGSCNLAGDSSLRSERRYIFNGTAVGFLATNSLLFIRAGADYSGTIIDYNPKEFLVRVCNKSSSNRFIK</sequence>
<keyword evidence="1" id="KW-0812">Transmembrane</keyword>
<comment type="caution">
    <text evidence="2">The sequence shown here is derived from an EMBL/GenBank/DDBJ whole genome shotgun (WGS) entry which is preliminary data.</text>
</comment>
<keyword evidence="1" id="KW-0472">Membrane</keyword>
<name>A0ABR5RB00_9GAMM</name>
<reference evidence="2 3" key="1">
    <citation type="submission" date="2015-11" db="EMBL/GenBank/DDBJ databases">
        <title>Genomic analysis of 38 Legionella species identifies large and diverse effector repertoires.</title>
        <authorList>
            <person name="Burstein D."/>
            <person name="Amaro F."/>
            <person name="Zusman T."/>
            <person name="Lifshitz Z."/>
            <person name="Cohen O."/>
            <person name="Gilbert J.A."/>
            <person name="Pupko T."/>
            <person name="Shuman H.A."/>
            <person name="Segal G."/>
        </authorList>
    </citation>
    <scope>NUCLEOTIDE SEQUENCE [LARGE SCALE GENOMIC DNA]</scope>
    <source>
        <strain evidence="2 3">ATCC 43877</strain>
    </source>
</reference>